<dbReference type="CDD" id="cd20293">
    <property type="entry name" value="cupin_HutD_N"/>
    <property type="match status" value="1"/>
</dbReference>
<organism evidence="1">
    <name type="scientific">freshwater metagenome</name>
    <dbReference type="NCBI Taxonomy" id="449393"/>
    <lineage>
        <taxon>unclassified sequences</taxon>
        <taxon>metagenomes</taxon>
        <taxon>ecological metagenomes</taxon>
    </lineage>
</organism>
<dbReference type="SUPFAM" id="SSF51182">
    <property type="entry name" value="RmlC-like cupins"/>
    <property type="match status" value="1"/>
</dbReference>
<dbReference type="PANTHER" id="PTHR37943:SF1">
    <property type="entry name" value="PROTEIN VES"/>
    <property type="match status" value="1"/>
</dbReference>
<reference evidence="1" key="1">
    <citation type="submission" date="2020-05" db="EMBL/GenBank/DDBJ databases">
        <authorList>
            <person name="Chiriac C."/>
            <person name="Salcher M."/>
            <person name="Ghai R."/>
            <person name="Kavagutti S V."/>
        </authorList>
    </citation>
    <scope>NUCLEOTIDE SEQUENCE</scope>
</reference>
<accession>A0A6J7G271</accession>
<dbReference type="InterPro" id="IPR011051">
    <property type="entry name" value="RmlC_Cupin_sf"/>
</dbReference>
<sequence>MPWANGLGVTAEIHAARITGASWAWRLSIADVADDGPFSVLPDVDRHIAVVQGEGMGLRFDGGAEQRLTFAAPAVSFAGDTTTMCRLLDGPIMDLNLMVRRSHGMGAMLIERLPAGHALGDDDLVGAYSYVAAVVVVQGSLWVDAASPAAVAMNPFDALLLDAGEPLPRLFAETDAILAIVVLHLHDPA</sequence>
<dbReference type="AlphaFoldDB" id="A0A6J7G271"/>
<protein>
    <submittedName>
        <fullName evidence="1">Unannotated protein</fullName>
    </submittedName>
</protein>
<dbReference type="EMBL" id="CAFBLP010000158">
    <property type="protein sequence ID" value="CAB4897759.1"/>
    <property type="molecule type" value="Genomic_DNA"/>
</dbReference>
<evidence type="ECO:0000313" key="1">
    <source>
        <dbReference type="EMBL" id="CAB4897759.1"/>
    </source>
</evidence>
<proteinExistence type="predicted"/>
<dbReference type="InterPro" id="IPR014710">
    <property type="entry name" value="RmlC-like_jellyroll"/>
</dbReference>
<dbReference type="Pfam" id="PF05962">
    <property type="entry name" value="HutD"/>
    <property type="match status" value="1"/>
</dbReference>
<dbReference type="PANTHER" id="PTHR37943">
    <property type="entry name" value="PROTEIN VES"/>
    <property type="match status" value="1"/>
</dbReference>
<dbReference type="Gene3D" id="2.60.120.10">
    <property type="entry name" value="Jelly Rolls"/>
    <property type="match status" value="1"/>
</dbReference>
<name>A0A6J7G271_9ZZZZ</name>
<gene>
    <name evidence="1" type="ORF">UFOPK3376_03246</name>
</gene>
<dbReference type="InterPro" id="IPR010282">
    <property type="entry name" value="Uncharacterised_HutD/Ves"/>
</dbReference>